<evidence type="ECO:0000313" key="6">
    <source>
        <dbReference type="Proteomes" id="UP001159364"/>
    </source>
</evidence>
<dbReference type="PANTHER" id="PTHR46288:SF27">
    <property type="entry name" value="CYSTEINE_HISTIDINE-RICH C1 DOMAIN FAMILY PROTEIN"/>
    <property type="match status" value="1"/>
</dbReference>
<dbReference type="InterPro" id="IPR046349">
    <property type="entry name" value="C1-like_sf"/>
</dbReference>
<accession>A0AAV8TIY6</accession>
<dbReference type="PANTHER" id="PTHR46288">
    <property type="entry name" value="PHORBOL-ESTER/DAG-TYPE DOMAIN-CONTAINING PROTEIN"/>
    <property type="match status" value="1"/>
</dbReference>
<feature type="domain" description="Zinc finger PHD-type" evidence="4">
    <location>
        <begin position="147"/>
        <end position="203"/>
    </location>
</feature>
<evidence type="ECO:0000259" key="4">
    <source>
        <dbReference type="SMART" id="SM00249"/>
    </source>
</evidence>
<sequence>MLFLLNYRPRWESDFSSYNCKLCDRELLDMTYGCFRCDFYLHKRSVEITQQECELQHPCHSHHPVSIEYGCGKFICDQCRDLCSGIFMAICKECDFKIDFKCTFFREATIQKSIGNEVKTQIRYFNHDLHLLSFFNYTVNHLFDKLNCEGCLLPLLGPICGCLECSVYLHKSCAELPRTIEYPYHPFHIIFLENFEGYCRACGNYTKSLRYRCLPCPSFLLDTKYKFNDHILNYFKDMINFLCYLCEEFEESVSSYKCSYCRMYLHKECVELPFKIKGNLHEHPLSITGGQFLKRFICDGCHVCHEKNMCYHYEEGSFFLDRMCAQEIPFIDNDYRKLNDNGSNVGFSHFSHNHKLRFTFIPKNPKVLCLACSSQFSGPTYCYYICSFFLHESCSNLSIFSIPFTSNIPCTLQSKCHKHNLFYFVAEDMCYDDCEDCGKVCDASFYCCLECDLNVHIDCIPIPKNIKSVCHVHPLTLMDTIIEEEVRDKYYCHACKCLRNPKHAAYYCKKCYYTAYIGCVVVEVRLGFNHV</sequence>
<keyword evidence="6" id="KW-1185">Reference proteome</keyword>
<organism evidence="5 6">
    <name type="scientific">Erythroxylum novogranatense</name>
    <dbReference type="NCBI Taxonomy" id="1862640"/>
    <lineage>
        <taxon>Eukaryota</taxon>
        <taxon>Viridiplantae</taxon>
        <taxon>Streptophyta</taxon>
        <taxon>Embryophyta</taxon>
        <taxon>Tracheophyta</taxon>
        <taxon>Spermatophyta</taxon>
        <taxon>Magnoliopsida</taxon>
        <taxon>eudicotyledons</taxon>
        <taxon>Gunneridae</taxon>
        <taxon>Pentapetalae</taxon>
        <taxon>rosids</taxon>
        <taxon>fabids</taxon>
        <taxon>Malpighiales</taxon>
        <taxon>Erythroxylaceae</taxon>
        <taxon>Erythroxylum</taxon>
    </lineage>
</organism>
<name>A0AAV8TIY6_9ROSI</name>
<evidence type="ECO:0000256" key="3">
    <source>
        <dbReference type="ARBA" id="ARBA00022833"/>
    </source>
</evidence>
<keyword evidence="2" id="KW-0863">Zinc-finger</keyword>
<feature type="domain" description="Zinc finger PHD-type" evidence="4">
    <location>
        <begin position="433"/>
        <end position="496"/>
    </location>
</feature>
<evidence type="ECO:0000313" key="5">
    <source>
        <dbReference type="EMBL" id="KAJ8766897.1"/>
    </source>
</evidence>
<protein>
    <recommendedName>
        <fullName evidence="4">Zinc finger PHD-type domain-containing protein</fullName>
    </recommendedName>
</protein>
<feature type="domain" description="Zinc finger PHD-type" evidence="4">
    <location>
        <begin position="242"/>
        <end position="302"/>
    </location>
</feature>
<proteinExistence type="predicted"/>
<dbReference type="Proteomes" id="UP001159364">
    <property type="component" value="Linkage Group LG04"/>
</dbReference>
<dbReference type="EMBL" id="JAIWQS010000004">
    <property type="protein sequence ID" value="KAJ8766897.1"/>
    <property type="molecule type" value="Genomic_DNA"/>
</dbReference>
<gene>
    <name evidence="5" type="ORF">K2173_011075</name>
</gene>
<dbReference type="GO" id="GO:0008270">
    <property type="term" value="F:zinc ion binding"/>
    <property type="evidence" value="ECO:0007669"/>
    <property type="project" value="UniProtKB-KW"/>
</dbReference>
<dbReference type="SUPFAM" id="SSF57889">
    <property type="entry name" value="Cysteine-rich domain"/>
    <property type="match status" value="5"/>
</dbReference>
<comment type="caution">
    <text evidence="5">The sequence shown here is derived from an EMBL/GenBank/DDBJ whole genome shotgun (WGS) entry which is preliminary data.</text>
</comment>
<dbReference type="AlphaFoldDB" id="A0AAV8TIY6"/>
<keyword evidence="1" id="KW-0479">Metal-binding</keyword>
<evidence type="ECO:0000256" key="2">
    <source>
        <dbReference type="ARBA" id="ARBA00022771"/>
    </source>
</evidence>
<dbReference type="InterPro" id="IPR001965">
    <property type="entry name" value="Znf_PHD"/>
</dbReference>
<keyword evidence="3" id="KW-0862">Zinc</keyword>
<dbReference type="SMART" id="SM00249">
    <property type="entry name" value="PHD"/>
    <property type="match status" value="3"/>
</dbReference>
<reference evidence="5 6" key="1">
    <citation type="submission" date="2021-09" db="EMBL/GenBank/DDBJ databases">
        <title>Genomic insights and catalytic innovation underlie evolution of tropane alkaloids biosynthesis.</title>
        <authorList>
            <person name="Wang Y.-J."/>
            <person name="Tian T."/>
            <person name="Huang J.-P."/>
            <person name="Huang S.-X."/>
        </authorList>
    </citation>
    <scope>NUCLEOTIDE SEQUENCE [LARGE SCALE GENOMIC DNA]</scope>
    <source>
        <strain evidence="5">KIB-2018</strain>
        <tissue evidence="5">Leaf</tissue>
    </source>
</reference>
<evidence type="ECO:0000256" key="1">
    <source>
        <dbReference type="ARBA" id="ARBA00022723"/>
    </source>
</evidence>